<dbReference type="GO" id="GO:0050225">
    <property type="term" value="F:pseudouridine kinase activity"/>
    <property type="evidence" value="ECO:0007669"/>
    <property type="project" value="UniProtKB-EC"/>
</dbReference>
<dbReference type="GO" id="GO:0046872">
    <property type="term" value="F:metal ion binding"/>
    <property type="evidence" value="ECO:0007669"/>
    <property type="project" value="UniProtKB-KW"/>
</dbReference>
<dbReference type="GO" id="GO:0004730">
    <property type="term" value="F:pseudouridylate synthase activity"/>
    <property type="evidence" value="ECO:0007669"/>
    <property type="project" value="TreeGrafter"/>
</dbReference>
<dbReference type="InterPro" id="IPR029056">
    <property type="entry name" value="Ribokinase-like"/>
</dbReference>
<proteinExistence type="predicted"/>
<dbReference type="Pfam" id="PF00294">
    <property type="entry name" value="PfkB"/>
    <property type="match status" value="1"/>
</dbReference>
<dbReference type="SUPFAM" id="SSF53613">
    <property type="entry name" value="Ribokinase-like"/>
    <property type="match status" value="1"/>
</dbReference>
<dbReference type="PANTHER" id="PTHR42909">
    <property type="entry name" value="ZGC:136858"/>
    <property type="match status" value="1"/>
</dbReference>
<organism evidence="3 4">
    <name type="scientific">Flavobacterium sangjuense</name>
    <dbReference type="NCBI Taxonomy" id="2518177"/>
    <lineage>
        <taxon>Bacteria</taxon>
        <taxon>Pseudomonadati</taxon>
        <taxon>Bacteroidota</taxon>
        <taxon>Flavobacteriia</taxon>
        <taxon>Flavobacteriales</taxon>
        <taxon>Flavobacteriaceae</taxon>
        <taxon>Flavobacterium</taxon>
    </lineage>
</organism>
<dbReference type="EMBL" id="CP038810">
    <property type="protein sequence ID" value="QBZ98935.1"/>
    <property type="molecule type" value="Genomic_DNA"/>
</dbReference>
<keyword evidence="3" id="KW-0808">Transferase</keyword>
<dbReference type="GO" id="GO:0016798">
    <property type="term" value="F:hydrolase activity, acting on glycosyl bonds"/>
    <property type="evidence" value="ECO:0007669"/>
    <property type="project" value="TreeGrafter"/>
</dbReference>
<dbReference type="InterPro" id="IPR011611">
    <property type="entry name" value="PfkB_dom"/>
</dbReference>
<reference evidence="3 4" key="1">
    <citation type="submission" date="2019-04" db="EMBL/GenBank/DDBJ databases">
        <title>Flavobacterium sp. GS03.</title>
        <authorList>
            <person name="Kim H."/>
        </authorList>
    </citation>
    <scope>NUCLEOTIDE SEQUENCE [LARGE SCALE GENOMIC DNA]</scope>
    <source>
        <strain evidence="3 4">GS03</strain>
    </source>
</reference>
<dbReference type="EC" id="2.7.1.83" evidence="3"/>
<evidence type="ECO:0000313" key="3">
    <source>
        <dbReference type="EMBL" id="QBZ98935.1"/>
    </source>
</evidence>
<feature type="domain" description="Carbohydrate kinase PfkB" evidence="2">
    <location>
        <begin position="3"/>
        <end position="290"/>
    </location>
</feature>
<gene>
    <name evidence="3" type="primary">psuK</name>
    <name evidence="3" type="ORF">GS03_02447</name>
</gene>
<sequence>MNKTVLCIGASLVDELYFCDNCIIPASSNPAQKTTSIGGVISNIAQHLALLEVNPAIITAIGNDADGMFIKSSFDKSGIDCSHSIVANDATGKYVSILQPDGNLYVAVCEDNCGKYISVAYLETQTEYIKSFDILIIDTNLNIKTIQWLIHFAENHNKQLIIEPVSVAKAARLATLDLKGVFMITPNEEELVAMCSNDTLKEQLLVSLFDRGVETIWLRKGAKGSVVYTAKHSIDLSVPQIQIVDSTGAGDAALAGWVFGYVNEEDEMTCLQLGHTLALETLKRKGTVDTSLTPSALHKHKKTYYND</sequence>
<keyword evidence="1" id="KW-0479">Metal-binding</keyword>
<keyword evidence="4" id="KW-1185">Reference proteome</keyword>
<dbReference type="GO" id="GO:0005737">
    <property type="term" value="C:cytoplasm"/>
    <property type="evidence" value="ECO:0007669"/>
    <property type="project" value="TreeGrafter"/>
</dbReference>
<keyword evidence="3" id="KW-0418">Kinase</keyword>
<evidence type="ECO:0000256" key="1">
    <source>
        <dbReference type="ARBA" id="ARBA00022723"/>
    </source>
</evidence>
<dbReference type="AlphaFoldDB" id="A0A4P7PW37"/>
<dbReference type="PANTHER" id="PTHR42909:SF1">
    <property type="entry name" value="CARBOHYDRATE KINASE PFKB DOMAIN-CONTAINING PROTEIN"/>
    <property type="match status" value="1"/>
</dbReference>
<dbReference type="Proteomes" id="UP000296862">
    <property type="component" value="Chromosome"/>
</dbReference>
<dbReference type="KEGG" id="fsn:GS03_02447"/>
<accession>A0A4P7PW37</accession>
<name>A0A4P7PW37_9FLAO</name>
<dbReference type="RefSeq" id="WP_136152812.1">
    <property type="nucleotide sequence ID" value="NZ_CP038810.1"/>
</dbReference>
<dbReference type="OrthoDB" id="9813569at2"/>
<protein>
    <submittedName>
        <fullName evidence="3">Pseudouridine kinase</fullName>
        <ecNumber evidence="3">2.7.1.83</ecNumber>
    </submittedName>
</protein>
<evidence type="ECO:0000313" key="4">
    <source>
        <dbReference type="Proteomes" id="UP000296862"/>
    </source>
</evidence>
<evidence type="ECO:0000259" key="2">
    <source>
        <dbReference type="Pfam" id="PF00294"/>
    </source>
</evidence>
<dbReference type="Gene3D" id="3.40.1190.20">
    <property type="match status" value="1"/>
</dbReference>